<dbReference type="EMBL" id="HG994369">
    <property type="protein sequence ID" value="CAF1925969.1"/>
    <property type="molecule type" value="Genomic_DNA"/>
</dbReference>
<dbReference type="Proteomes" id="UP001295469">
    <property type="component" value="Chromosome C05"/>
</dbReference>
<name>A0A078JBF8_BRANA</name>
<reference evidence="2 3" key="1">
    <citation type="journal article" date="2014" name="Science">
        <title>Plant genetics. Early allopolyploid evolution in the post-Neolithic Brassica napus oilseed genome.</title>
        <authorList>
            <person name="Chalhoub B."/>
            <person name="Denoeud F."/>
            <person name="Liu S."/>
            <person name="Parkin I.A."/>
            <person name="Tang H."/>
            <person name="Wang X."/>
            <person name="Chiquet J."/>
            <person name="Belcram H."/>
            <person name="Tong C."/>
            <person name="Samans B."/>
            <person name="Correa M."/>
            <person name="Da Silva C."/>
            <person name="Just J."/>
            <person name="Falentin C."/>
            <person name="Koh C.S."/>
            <person name="Le Clainche I."/>
            <person name="Bernard M."/>
            <person name="Bento P."/>
            <person name="Noel B."/>
            <person name="Labadie K."/>
            <person name="Alberti A."/>
            <person name="Charles M."/>
            <person name="Arnaud D."/>
            <person name="Guo H."/>
            <person name="Daviaud C."/>
            <person name="Alamery S."/>
            <person name="Jabbari K."/>
            <person name="Zhao M."/>
            <person name="Edger P.P."/>
            <person name="Chelaifa H."/>
            <person name="Tack D."/>
            <person name="Lassalle G."/>
            <person name="Mestiri I."/>
            <person name="Schnel N."/>
            <person name="Le Paslier M.C."/>
            <person name="Fan G."/>
            <person name="Renault V."/>
            <person name="Bayer P.E."/>
            <person name="Golicz A.A."/>
            <person name="Manoli S."/>
            <person name="Lee T.H."/>
            <person name="Thi V.H."/>
            <person name="Chalabi S."/>
            <person name="Hu Q."/>
            <person name="Fan C."/>
            <person name="Tollenaere R."/>
            <person name="Lu Y."/>
            <person name="Battail C."/>
            <person name="Shen J."/>
            <person name="Sidebottom C.H."/>
            <person name="Wang X."/>
            <person name="Canaguier A."/>
            <person name="Chauveau A."/>
            <person name="Berard A."/>
            <person name="Deniot G."/>
            <person name="Guan M."/>
            <person name="Liu Z."/>
            <person name="Sun F."/>
            <person name="Lim Y.P."/>
            <person name="Lyons E."/>
            <person name="Town C.D."/>
            <person name="Bancroft I."/>
            <person name="Wang X."/>
            <person name="Meng J."/>
            <person name="Ma J."/>
            <person name="Pires J.C."/>
            <person name="King G.J."/>
            <person name="Brunel D."/>
            <person name="Delourme R."/>
            <person name="Renard M."/>
            <person name="Aury J.M."/>
            <person name="Adams K.L."/>
            <person name="Batley J."/>
            <person name="Snowdon R.J."/>
            <person name="Tost J."/>
            <person name="Edwards D."/>
            <person name="Zhou Y."/>
            <person name="Hua W."/>
            <person name="Sharpe A.G."/>
            <person name="Paterson A.H."/>
            <person name="Guan C."/>
            <person name="Wincker P."/>
        </authorList>
    </citation>
    <scope>NUCLEOTIDE SEQUENCE [LARGE SCALE GENOMIC DNA]</scope>
    <source>
        <strain evidence="3">cv. Darmor-bzh</strain>
    </source>
</reference>
<reference evidence="1" key="3">
    <citation type="submission" date="2021-01" db="EMBL/GenBank/DDBJ databases">
        <authorList>
            <consortium name="Genoscope - CEA"/>
            <person name="William W."/>
        </authorList>
    </citation>
    <scope>NUCLEOTIDE SEQUENCE</scope>
</reference>
<organism evidence="2 3">
    <name type="scientific">Brassica napus</name>
    <name type="common">Rape</name>
    <dbReference type="NCBI Taxonomy" id="3708"/>
    <lineage>
        <taxon>Eukaryota</taxon>
        <taxon>Viridiplantae</taxon>
        <taxon>Streptophyta</taxon>
        <taxon>Embryophyta</taxon>
        <taxon>Tracheophyta</taxon>
        <taxon>Spermatophyta</taxon>
        <taxon>Magnoliopsida</taxon>
        <taxon>eudicotyledons</taxon>
        <taxon>Gunneridae</taxon>
        <taxon>Pentapetalae</taxon>
        <taxon>rosids</taxon>
        <taxon>malvids</taxon>
        <taxon>Brassicales</taxon>
        <taxon>Brassicaceae</taxon>
        <taxon>Brassiceae</taxon>
        <taxon>Brassica</taxon>
    </lineage>
</organism>
<sequence>MLPLSLSYISGSSSLILDPSHPGRASVTAMVSSRHGKLARTSRSIRVYSPVCYLVERFVLGLKVQSRILQFFSFVRTLSQRPL</sequence>
<dbReference type="EMBL" id="LK033990">
    <property type="protein sequence ID" value="CDY61378.1"/>
    <property type="molecule type" value="Genomic_DNA"/>
</dbReference>
<dbReference type="PaxDb" id="3708-A0A078JBF8"/>
<reference evidence="2" key="2">
    <citation type="submission" date="2014-06" db="EMBL/GenBank/DDBJ databases">
        <authorList>
            <person name="Genoscope - CEA"/>
        </authorList>
    </citation>
    <scope>NUCLEOTIDE SEQUENCE</scope>
</reference>
<protein>
    <submittedName>
        <fullName evidence="1">(rape) hypothetical protein</fullName>
    </submittedName>
    <submittedName>
        <fullName evidence="2">BnaC05g49880D protein</fullName>
    </submittedName>
</protein>
<accession>A0A078JBF8</accession>
<evidence type="ECO:0000313" key="2">
    <source>
        <dbReference type="EMBL" id="CDY61378.1"/>
    </source>
</evidence>
<keyword evidence="3" id="KW-1185">Reference proteome</keyword>
<gene>
    <name evidence="2" type="primary">BnaC05g49880D</name>
    <name evidence="1" type="ORF">DARMORV10_C05P13990.1</name>
    <name evidence="2" type="ORF">GSBRNA2T00033761001</name>
</gene>
<evidence type="ECO:0000313" key="1">
    <source>
        <dbReference type="EMBL" id="CAF1925969.1"/>
    </source>
</evidence>
<dbReference type="Proteomes" id="UP000028999">
    <property type="component" value="Unassembled WGS sequence"/>
</dbReference>
<dbReference type="AlphaFoldDB" id="A0A078JBF8"/>
<dbReference type="Gramene" id="CDY61378">
    <property type="protein sequence ID" value="CDY61378"/>
    <property type="gene ID" value="GSBRNA2T00033761001"/>
</dbReference>
<proteinExistence type="predicted"/>
<evidence type="ECO:0000313" key="3">
    <source>
        <dbReference type="Proteomes" id="UP000028999"/>
    </source>
</evidence>